<organism evidence="4 5">
    <name type="scientific">Tetrahymena thermophila (strain SB210)</name>
    <dbReference type="NCBI Taxonomy" id="312017"/>
    <lineage>
        <taxon>Eukaryota</taxon>
        <taxon>Sar</taxon>
        <taxon>Alveolata</taxon>
        <taxon>Ciliophora</taxon>
        <taxon>Intramacronucleata</taxon>
        <taxon>Oligohymenophorea</taxon>
        <taxon>Hymenostomatida</taxon>
        <taxon>Tetrahymenina</taxon>
        <taxon>Tetrahymenidae</taxon>
        <taxon>Tetrahymena</taxon>
    </lineage>
</organism>
<dbReference type="GeneID" id="7829045"/>
<dbReference type="InterPro" id="IPR038792">
    <property type="entry name" value="CFAP97D1/2"/>
</dbReference>
<dbReference type="PANTHER" id="PTHR33768:SF3">
    <property type="entry name" value="MIP11318P"/>
    <property type="match status" value="1"/>
</dbReference>
<comment type="similarity">
    <text evidence="1">Belongs to the CFAP97 family.</text>
</comment>
<proteinExistence type="inferred from homology"/>
<feature type="region of interest" description="Disordered" evidence="3">
    <location>
        <begin position="414"/>
        <end position="439"/>
    </location>
</feature>
<dbReference type="InParanoid" id="I7MHG4"/>
<feature type="compositionally biased region" description="Basic and acidic residues" evidence="3">
    <location>
        <begin position="526"/>
        <end position="542"/>
    </location>
</feature>
<feature type="compositionally biased region" description="Acidic residues" evidence="3">
    <location>
        <begin position="543"/>
        <end position="554"/>
    </location>
</feature>
<dbReference type="PANTHER" id="PTHR33768">
    <property type="entry name" value="MIP11318P"/>
    <property type="match status" value="1"/>
</dbReference>
<feature type="coiled-coil region" evidence="2">
    <location>
        <begin position="48"/>
        <end position="75"/>
    </location>
</feature>
<feature type="region of interest" description="Disordered" evidence="3">
    <location>
        <begin position="503"/>
        <end position="560"/>
    </location>
</feature>
<dbReference type="HOGENOM" id="CLU_487078_0_0_1"/>
<evidence type="ECO:0000313" key="5">
    <source>
        <dbReference type="Proteomes" id="UP000009168"/>
    </source>
</evidence>
<feature type="compositionally biased region" description="Low complexity" evidence="3">
    <location>
        <begin position="421"/>
        <end position="434"/>
    </location>
</feature>
<dbReference type="KEGG" id="tet:TTHERM_00069200"/>
<evidence type="ECO:0000256" key="1">
    <source>
        <dbReference type="ARBA" id="ARBA00008315"/>
    </source>
</evidence>
<gene>
    <name evidence="4" type="ORF">TTHERM_00069200</name>
</gene>
<name>I7MHG4_TETTS</name>
<keyword evidence="5" id="KW-1185">Reference proteome</keyword>
<keyword evidence="2" id="KW-0175">Coiled coil</keyword>
<protein>
    <submittedName>
        <fullName evidence="4">Uncharacterized protein</fullName>
    </submittedName>
</protein>
<dbReference type="Proteomes" id="UP000009168">
    <property type="component" value="Unassembled WGS sequence"/>
</dbReference>
<evidence type="ECO:0000256" key="3">
    <source>
        <dbReference type="SAM" id="MobiDB-lite"/>
    </source>
</evidence>
<evidence type="ECO:0000313" key="4">
    <source>
        <dbReference type="EMBL" id="EAR87513.2"/>
    </source>
</evidence>
<dbReference type="Pfam" id="PF13879">
    <property type="entry name" value="Hmw_CFAP97"/>
    <property type="match status" value="1"/>
</dbReference>
<dbReference type="OrthoDB" id="292876at2759"/>
<dbReference type="EMBL" id="GG662853">
    <property type="protein sequence ID" value="EAR87513.2"/>
    <property type="molecule type" value="Genomic_DNA"/>
</dbReference>
<evidence type="ECO:0000256" key="2">
    <source>
        <dbReference type="SAM" id="Coils"/>
    </source>
</evidence>
<dbReference type="RefSeq" id="XP_001007758.2">
    <property type="nucleotide sequence ID" value="XM_001007758.3"/>
</dbReference>
<dbReference type="InterPro" id="IPR029488">
    <property type="entry name" value="Hmw/CFAP97"/>
</dbReference>
<dbReference type="AlphaFoldDB" id="I7MHG4"/>
<reference evidence="5" key="1">
    <citation type="journal article" date="2006" name="PLoS Biol.">
        <title>Macronuclear genome sequence of the ciliate Tetrahymena thermophila, a model eukaryote.</title>
        <authorList>
            <person name="Eisen J.A."/>
            <person name="Coyne R.S."/>
            <person name="Wu M."/>
            <person name="Wu D."/>
            <person name="Thiagarajan M."/>
            <person name="Wortman J.R."/>
            <person name="Badger J.H."/>
            <person name="Ren Q."/>
            <person name="Amedeo P."/>
            <person name="Jones K.M."/>
            <person name="Tallon L.J."/>
            <person name="Delcher A.L."/>
            <person name="Salzberg S.L."/>
            <person name="Silva J.C."/>
            <person name="Haas B.J."/>
            <person name="Majoros W.H."/>
            <person name="Farzad M."/>
            <person name="Carlton J.M."/>
            <person name="Smith R.K. Jr."/>
            <person name="Garg J."/>
            <person name="Pearlman R.E."/>
            <person name="Karrer K.M."/>
            <person name="Sun L."/>
            <person name="Manning G."/>
            <person name="Elde N.C."/>
            <person name="Turkewitz A.P."/>
            <person name="Asai D.J."/>
            <person name="Wilkes D.E."/>
            <person name="Wang Y."/>
            <person name="Cai H."/>
            <person name="Collins K."/>
            <person name="Stewart B.A."/>
            <person name="Lee S.R."/>
            <person name="Wilamowska K."/>
            <person name="Weinberg Z."/>
            <person name="Ruzzo W.L."/>
            <person name="Wloga D."/>
            <person name="Gaertig J."/>
            <person name="Frankel J."/>
            <person name="Tsao C.-C."/>
            <person name="Gorovsky M.A."/>
            <person name="Keeling P.J."/>
            <person name="Waller R.F."/>
            <person name="Patron N.J."/>
            <person name="Cherry J.M."/>
            <person name="Stover N.A."/>
            <person name="Krieger C.J."/>
            <person name="del Toro C."/>
            <person name="Ryder H.F."/>
            <person name="Williamson S.C."/>
            <person name="Barbeau R.A."/>
            <person name="Hamilton E.P."/>
            <person name="Orias E."/>
        </authorList>
    </citation>
    <scope>NUCLEOTIDE SEQUENCE [LARGE SCALE GENOMIC DNA]</scope>
    <source>
        <strain evidence="5">SB210</strain>
    </source>
</reference>
<dbReference type="OMA" id="IMEARFT"/>
<feature type="compositionally biased region" description="Low complexity" evidence="3">
    <location>
        <begin position="507"/>
        <end position="525"/>
    </location>
</feature>
<sequence length="560" mass="66681">MYRQVPVSSKIVSRKIKERDSQIHETKLKQISSQIDTKRPDHFNPLSYTQNKKKIQLMEDKYTEIERENRILLEKITKIMNPPKTTSNKNQYQDQSVMNRLSRNNNYSTIQQSSYTKKKSLNQLNRRKELLSIMEENKKILERIKSRKSEYDHRKWEEDHKKNEVLLHKISEYPVNLYKKSDSKAMFTRNDCQYNPNGQNLDQSSASIKRQNYSLDRQIGAPQQKTANHKRDRSFHLEPLSNSNNKIDENKTILYRQSRQFGLNFYIVEISIENGIFRIIADDIENPLTRVLEMFENDGLKVLNKFFHNNLEELVSNLKITDKIYIKGLEKYQTEPSENYNSQNEKLYTDKSQILSNNKSSPFIFDKGFESQQDNGYTTNDSYQNKDQQIYTLKENNAQFDQNQLQQQQQLKQSVRRSSLNKSQNQQIKQNQNQETPNRKVLREITEQNSTNNNTLDSRSPIQMNERQSFNNSPNQQNNNQTFTNSKLMMDFYNNQQEFEKNYKTTQNQSNSKQQQQQQNYQNSQKEQKRQPELNNKTKYEKDEYEDEEEEGDEILGAQN</sequence>
<accession>I7MHG4</accession>